<name>A0A8B6BQ89_MYTGA</name>
<sequence>MDEPAIKQLIANEVHNAVQSSQNSMLSRIDNLMSTKLGAFESSMKESQRQLSDSQIAKIEELTTDNYEFKRKDSPMRNDQIDSATQRIGEVIDLLTHRQKLVKMADQSESGWKTVEEYQTDSLADNSEDEKIIRRANVRAAQKMKAERKTKKSRVTPISHPTSNRSSAPIPVQTSLPVHRPGKCYECGKSGHWRKDHAAMKQNFDKISIDFEYLSDCQDFEEFGISDSENIKYDCLNKSSFLNENNMSISKQVDTRSPMGMLKKALNHWTKSGANDQVLEVIKNGSDNTTKLYHGAFRRFEKFIISEGGVAIPAEPIHVSLYLTKLLDSGSSHSVLQTAFYAIKWAHNINNLDDPTDNNFAKNLLESSKRQEHSPKVKKDIIDSADIVKLCEKSGRYYSLIYKNKPLSYTRARECIVNRLKEVCKNLNIGLHSLRASGATKAANSNVSDRCLETSWSLEKRLGKRRFGIVNTAILDSVTESGLGCYMGTIDIATPTCADDILVLANFESELQGITLT</sequence>
<dbReference type="AlphaFoldDB" id="A0A8B6BQ89"/>
<dbReference type="InterPro" id="IPR010998">
    <property type="entry name" value="Integrase_recombinase_N"/>
</dbReference>
<feature type="compositionally biased region" description="Polar residues" evidence="2">
    <location>
        <begin position="159"/>
        <end position="175"/>
    </location>
</feature>
<protein>
    <recommendedName>
        <fullName evidence="5">CCHC-type domain-containing protein</fullName>
    </recommendedName>
</protein>
<keyword evidence="4" id="KW-1185">Reference proteome</keyword>
<feature type="region of interest" description="Disordered" evidence="2">
    <location>
        <begin position="144"/>
        <end position="175"/>
    </location>
</feature>
<dbReference type="GO" id="GO:0003677">
    <property type="term" value="F:DNA binding"/>
    <property type="evidence" value="ECO:0007669"/>
    <property type="project" value="UniProtKB-KW"/>
</dbReference>
<gene>
    <name evidence="3" type="ORF">MGAL_10B062737</name>
</gene>
<evidence type="ECO:0008006" key="5">
    <source>
        <dbReference type="Google" id="ProtNLM"/>
    </source>
</evidence>
<proteinExistence type="predicted"/>
<evidence type="ECO:0000313" key="4">
    <source>
        <dbReference type="Proteomes" id="UP000596742"/>
    </source>
</evidence>
<dbReference type="SUPFAM" id="SSF47823">
    <property type="entry name" value="lambda integrase-like, N-terminal domain"/>
    <property type="match status" value="1"/>
</dbReference>
<evidence type="ECO:0000313" key="3">
    <source>
        <dbReference type="EMBL" id="VDH93283.1"/>
    </source>
</evidence>
<keyword evidence="1" id="KW-0238">DNA-binding</keyword>
<reference evidence="3" key="1">
    <citation type="submission" date="2018-11" db="EMBL/GenBank/DDBJ databases">
        <authorList>
            <person name="Alioto T."/>
            <person name="Alioto T."/>
        </authorList>
    </citation>
    <scope>NUCLEOTIDE SEQUENCE</scope>
</reference>
<dbReference type="EMBL" id="UYJE01000432">
    <property type="protein sequence ID" value="VDH93283.1"/>
    <property type="molecule type" value="Genomic_DNA"/>
</dbReference>
<comment type="caution">
    <text evidence="3">The sequence shown here is derived from an EMBL/GenBank/DDBJ whole genome shotgun (WGS) entry which is preliminary data.</text>
</comment>
<evidence type="ECO:0000256" key="2">
    <source>
        <dbReference type="SAM" id="MobiDB-lite"/>
    </source>
</evidence>
<dbReference type="Gene3D" id="1.10.150.130">
    <property type="match status" value="1"/>
</dbReference>
<dbReference type="Proteomes" id="UP000596742">
    <property type="component" value="Unassembled WGS sequence"/>
</dbReference>
<accession>A0A8B6BQ89</accession>
<dbReference type="OrthoDB" id="6154981at2759"/>
<organism evidence="3 4">
    <name type="scientific">Mytilus galloprovincialis</name>
    <name type="common">Mediterranean mussel</name>
    <dbReference type="NCBI Taxonomy" id="29158"/>
    <lineage>
        <taxon>Eukaryota</taxon>
        <taxon>Metazoa</taxon>
        <taxon>Spiralia</taxon>
        <taxon>Lophotrochozoa</taxon>
        <taxon>Mollusca</taxon>
        <taxon>Bivalvia</taxon>
        <taxon>Autobranchia</taxon>
        <taxon>Pteriomorphia</taxon>
        <taxon>Mytilida</taxon>
        <taxon>Mytiloidea</taxon>
        <taxon>Mytilidae</taxon>
        <taxon>Mytilinae</taxon>
        <taxon>Mytilus</taxon>
    </lineage>
</organism>
<evidence type="ECO:0000256" key="1">
    <source>
        <dbReference type="ARBA" id="ARBA00023125"/>
    </source>
</evidence>